<dbReference type="SUPFAM" id="SSF56235">
    <property type="entry name" value="N-terminal nucleophile aminohydrolases (Ntn hydrolases)"/>
    <property type="match status" value="1"/>
</dbReference>
<gene>
    <name evidence="3" type="ORF">B0I18_102287</name>
</gene>
<dbReference type="EMBL" id="PYGD01000002">
    <property type="protein sequence ID" value="PSK93317.1"/>
    <property type="molecule type" value="Genomic_DNA"/>
</dbReference>
<feature type="chain" id="PRO_5015116880" evidence="1">
    <location>
        <begin position="25"/>
        <end position="471"/>
    </location>
</feature>
<dbReference type="InterPro" id="IPR013783">
    <property type="entry name" value="Ig-like_fold"/>
</dbReference>
<sequence length="471" mass="53401">MPAKPLLLLCLFLTQFLFPENAPACTIFLANSGKKVWIGNNEDESPGMQYRIWYMPRERQASGYMLWSEKHEGYDSLMWQYPQGGLNEHGLFMDYTAIDDIAVKPDPAKKDREQEVVNDILKSCRTVKQALQFISAYNLVKLSGAQLFIADASGDYATVHGNYVVTKTTQNFSLTNYCIAGGRREACWRRETATEQLDKQKAFRQQDITGILQATAQQWPGDVITNYSMAIDLSRREMILYFKGDFGTPVTINLDKALQQGKHNRDIADYFPANIAPVLKQQYATTGIEPTIALYNKLRDTAAKRYNFANHDALSFAATLLSEGKTDDALAFLDNLHRQDKDNILVNDWLGIAHHYKGNKTQAAACFKASLAKQPDDYLANLYQEQASDKVVFKLPEWTGAHQVQLIGDFTGWLKKPVNMKKKDGYWFAEVVIPAGQHQYKFLVDGVFYLADPHNLLYTWKGDNVNSLLLL</sequence>
<dbReference type="Gene3D" id="3.60.60.10">
    <property type="entry name" value="Penicillin V Acylase, Chain A"/>
    <property type="match status" value="1"/>
</dbReference>
<reference evidence="3 4" key="1">
    <citation type="submission" date="2018-03" db="EMBL/GenBank/DDBJ databases">
        <title>Genomic Encyclopedia of Type Strains, Phase III (KMG-III): the genomes of soil and plant-associated and newly described type strains.</title>
        <authorList>
            <person name="Whitman W."/>
        </authorList>
    </citation>
    <scope>NUCLEOTIDE SEQUENCE [LARGE SCALE GENOMIC DNA]</scope>
    <source>
        <strain evidence="3 4">CGMCC 1.12700</strain>
    </source>
</reference>
<dbReference type="CDD" id="cd07184">
    <property type="entry name" value="E_set_Isoamylase_like_N"/>
    <property type="match status" value="1"/>
</dbReference>
<dbReference type="InterPro" id="IPR011990">
    <property type="entry name" value="TPR-like_helical_dom_sf"/>
</dbReference>
<dbReference type="OrthoDB" id="1265391at2"/>
<proteinExistence type="predicted"/>
<evidence type="ECO:0000256" key="1">
    <source>
        <dbReference type="SAM" id="SignalP"/>
    </source>
</evidence>
<dbReference type="GO" id="GO:0016301">
    <property type="term" value="F:kinase activity"/>
    <property type="evidence" value="ECO:0007669"/>
    <property type="project" value="UniProtKB-KW"/>
</dbReference>
<dbReference type="Pfam" id="PF16561">
    <property type="entry name" value="AMPK1_CBM"/>
    <property type="match status" value="1"/>
</dbReference>
<feature type="signal peptide" evidence="1">
    <location>
        <begin position="1"/>
        <end position="24"/>
    </location>
</feature>
<dbReference type="AlphaFoldDB" id="A0A2P8D7Z2"/>
<dbReference type="InterPro" id="IPR029055">
    <property type="entry name" value="Ntn_hydrolases_N"/>
</dbReference>
<organism evidence="3 4">
    <name type="scientific">Taibaiella chishuiensis</name>
    <dbReference type="NCBI Taxonomy" id="1434707"/>
    <lineage>
        <taxon>Bacteria</taxon>
        <taxon>Pseudomonadati</taxon>
        <taxon>Bacteroidota</taxon>
        <taxon>Chitinophagia</taxon>
        <taxon>Chitinophagales</taxon>
        <taxon>Chitinophagaceae</taxon>
        <taxon>Taibaiella</taxon>
    </lineage>
</organism>
<keyword evidence="3" id="KW-0808">Transferase</keyword>
<keyword evidence="3" id="KW-0418">Kinase</keyword>
<keyword evidence="4" id="KW-1185">Reference proteome</keyword>
<dbReference type="Proteomes" id="UP000240572">
    <property type="component" value="Unassembled WGS sequence"/>
</dbReference>
<accession>A0A2P8D7Z2</accession>
<evidence type="ECO:0000313" key="4">
    <source>
        <dbReference type="Proteomes" id="UP000240572"/>
    </source>
</evidence>
<dbReference type="InterPro" id="IPR014756">
    <property type="entry name" value="Ig_E-set"/>
</dbReference>
<comment type="caution">
    <text evidence="3">The sequence shown here is derived from an EMBL/GenBank/DDBJ whole genome shotgun (WGS) entry which is preliminary data.</text>
</comment>
<protein>
    <submittedName>
        <fullName evidence="3">AMP-activated protein kinase-like protein</fullName>
    </submittedName>
</protein>
<evidence type="ECO:0000313" key="3">
    <source>
        <dbReference type="EMBL" id="PSK93317.1"/>
    </source>
</evidence>
<dbReference type="SUPFAM" id="SSF48452">
    <property type="entry name" value="TPR-like"/>
    <property type="match status" value="1"/>
</dbReference>
<dbReference type="Gene3D" id="1.25.40.10">
    <property type="entry name" value="Tetratricopeptide repeat domain"/>
    <property type="match status" value="1"/>
</dbReference>
<dbReference type="Gene3D" id="2.60.40.10">
    <property type="entry name" value="Immunoglobulins"/>
    <property type="match status" value="1"/>
</dbReference>
<evidence type="ECO:0000259" key="2">
    <source>
        <dbReference type="Pfam" id="PF16561"/>
    </source>
</evidence>
<keyword evidence="1" id="KW-0732">Signal</keyword>
<dbReference type="SUPFAM" id="SSF81296">
    <property type="entry name" value="E set domains"/>
    <property type="match status" value="1"/>
</dbReference>
<name>A0A2P8D7Z2_9BACT</name>
<dbReference type="InterPro" id="IPR032640">
    <property type="entry name" value="AMPK1_CBM"/>
</dbReference>
<feature type="domain" description="AMP-activated protein kinase glycogen-binding" evidence="2">
    <location>
        <begin position="399"/>
        <end position="467"/>
    </location>
</feature>